<comment type="caution">
    <text evidence="1">The sequence shown here is derived from an EMBL/GenBank/DDBJ whole genome shotgun (WGS) entry which is preliminary data.</text>
</comment>
<gene>
    <name evidence="1" type="ORF">HGM15179_019284</name>
</gene>
<name>A0A8K1FV95_9PASS</name>
<evidence type="ECO:0000313" key="1">
    <source>
        <dbReference type="EMBL" id="TRZ07823.1"/>
    </source>
</evidence>
<dbReference type="AlphaFoldDB" id="A0A8K1FV95"/>
<sequence length="213" mass="23273">MKTSGSCTALTNMERQAAYNLFACMLEKWQVQGIDIKKELPGLLAYGYAKGCFINPHTVHKLSEWQKFGDKIWEASLDDDKTAKKLEKHWRAVHNALLQHQVEKQAAQQAVAAQGMNLTYSSESDFPLPPGCTAVHLAPEQIGATRGDTVAADSVPSASPMPPVAAGQLTDSCPLPWTGESDETIPKVESNLTEVVARNRREAWSALAREGVE</sequence>
<reference evidence="1" key="1">
    <citation type="submission" date="2019-04" db="EMBL/GenBank/DDBJ databases">
        <title>Genome assembly of Zosterops borbonicus 15179.</title>
        <authorList>
            <person name="Leroy T."/>
            <person name="Anselmetti Y."/>
            <person name="Tilak M.-K."/>
            <person name="Nabholz B."/>
        </authorList>
    </citation>
    <scope>NUCLEOTIDE SEQUENCE</scope>
    <source>
        <strain evidence="1">HGM_15179</strain>
        <tissue evidence="1">Muscle</tissue>
    </source>
</reference>
<dbReference type="Proteomes" id="UP000796761">
    <property type="component" value="Unassembled WGS sequence"/>
</dbReference>
<protein>
    <submittedName>
        <fullName evidence="1">Uncharacterized protein</fullName>
    </submittedName>
</protein>
<organism evidence="1 2">
    <name type="scientific">Zosterops borbonicus</name>
    <dbReference type="NCBI Taxonomy" id="364589"/>
    <lineage>
        <taxon>Eukaryota</taxon>
        <taxon>Metazoa</taxon>
        <taxon>Chordata</taxon>
        <taxon>Craniata</taxon>
        <taxon>Vertebrata</taxon>
        <taxon>Euteleostomi</taxon>
        <taxon>Archelosauria</taxon>
        <taxon>Archosauria</taxon>
        <taxon>Dinosauria</taxon>
        <taxon>Saurischia</taxon>
        <taxon>Theropoda</taxon>
        <taxon>Coelurosauria</taxon>
        <taxon>Aves</taxon>
        <taxon>Neognathae</taxon>
        <taxon>Neoaves</taxon>
        <taxon>Telluraves</taxon>
        <taxon>Australaves</taxon>
        <taxon>Passeriformes</taxon>
        <taxon>Sylvioidea</taxon>
        <taxon>Zosteropidae</taxon>
        <taxon>Zosterops</taxon>
    </lineage>
</organism>
<keyword evidence="2" id="KW-1185">Reference proteome</keyword>
<evidence type="ECO:0000313" key="2">
    <source>
        <dbReference type="Proteomes" id="UP000796761"/>
    </source>
</evidence>
<accession>A0A8K1FV95</accession>
<dbReference type="OrthoDB" id="9352756at2759"/>
<dbReference type="PANTHER" id="PTHR40389">
    <property type="entry name" value="ENDOGENOUS RETROVIRUS GROUP K MEMBER 24 GAG POLYPROTEIN-RELATED"/>
    <property type="match status" value="1"/>
</dbReference>
<proteinExistence type="predicted"/>
<dbReference type="EMBL" id="SWJQ01001615">
    <property type="protein sequence ID" value="TRZ07823.1"/>
    <property type="molecule type" value="Genomic_DNA"/>
</dbReference>
<dbReference type="InterPro" id="IPR050195">
    <property type="entry name" value="Primate_lentivir_Gag_pol-like"/>
</dbReference>
<dbReference type="PANTHER" id="PTHR40389:SF3">
    <property type="entry name" value="IGE-BINDING PROTEIN"/>
    <property type="match status" value="1"/>
</dbReference>